<keyword evidence="2" id="KW-1185">Reference proteome</keyword>
<evidence type="ECO:0000313" key="1">
    <source>
        <dbReference type="EMBL" id="KAJ7367438.1"/>
    </source>
</evidence>
<gene>
    <name evidence="1" type="ORF">OS493_040365</name>
</gene>
<dbReference type="Proteomes" id="UP001163046">
    <property type="component" value="Unassembled WGS sequence"/>
</dbReference>
<evidence type="ECO:0000313" key="2">
    <source>
        <dbReference type="Proteomes" id="UP001163046"/>
    </source>
</evidence>
<sequence length="62" mass="6953">PSDTTDHTKLDQQVIACCDSHTAPLVILGNLMLLCSETKEKFRILSQNFVDEEVCGMFGDFF</sequence>
<comment type="caution">
    <text evidence="1">The sequence shown here is derived from an EMBL/GenBank/DDBJ whole genome shotgun (WGS) entry which is preliminary data.</text>
</comment>
<protein>
    <submittedName>
        <fullName evidence="1">Uncharacterized protein</fullName>
    </submittedName>
</protein>
<dbReference type="EMBL" id="MU827178">
    <property type="protein sequence ID" value="KAJ7367438.1"/>
    <property type="molecule type" value="Genomic_DNA"/>
</dbReference>
<proteinExistence type="predicted"/>
<dbReference type="AlphaFoldDB" id="A0A9X0CMH7"/>
<feature type="non-terminal residue" evidence="1">
    <location>
        <position position="1"/>
    </location>
</feature>
<name>A0A9X0CMH7_9CNID</name>
<accession>A0A9X0CMH7</accession>
<reference evidence="1" key="1">
    <citation type="submission" date="2023-01" db="EMBL/GenBank/DDBJ databases">
        <title>Genome assembly of the deep-sea coral Lophelia pertusa.</title>
        <authorList>
            <person name="Herrera S."/>
            <person name="Cordes E."/>
        </authorList>
    </citation>
    <scope>NUCLEOTIDE SEQUENCE</scope>
    <source>
        <strain evidence="1">USNM1676648</strain>
        <tissue evidence="1">Polyp</tissue>
    </source>
</reference>
<organism evidence="1 2">
    <name type="scientific">Desmophyllum pertusum</name>
    <dbReference type="NCBI Taxonomy" id="174260"/>
    <lineage>
        <taxon>Eukaryota</taxon>
        <taxon>Metazoa</taxon>
        <taxon>Cnidaria</taxon>
        <taxon>Anthozoa</taxon>
        <taxon>Hexacorallia</taxon>
        <taxon>Scleractinia</taxon>
        <taxon>Caryophylliina</taxon>
        <taxon>Caryophylliidae</taxon>
        <taxon>Desmophyllum</taxon>
    </lineage>
</organism>